<dbReference type="InterPro" id="IPR003959">
    <property type="entry name" value="ATPase_AAA_core"/>
</dbReference>
<organism evidence="3 4">
    <name type="scientific">Xanthocytophaga flava</name>
    <dbReference type="NCBI Taxonomy" id="3048013"/>
    <lineage>
        <taxon>Bacteria</taxon>
        <taxon>Pseudomonadati</taxon>
        <taxon>Bacteroidota</taxon>
        <taxon>Cytophagia</taxon>
        <taxon>Cytophagales</taxon>
        <taxon>Rhodocytophagaceae</taxon>
        <taxon>Xanthocytophaga</taxon>
    </lineage>
</organism>
<dbReference type="InterPro" id="IPR051396">
    <property type="entry name" value="Bact_Antivir_Def_Nuclease"/>
</dbReference>
<proteinExistence type="predicted"/>
<feature type="domain" description="ATPase AAA-type core" evidence="2">
    <location>
        <begin position="53"/>
        <end position="481"/>
    </location>
</feature>
<dbReference type="SUPFAM" id="SSF52540">
    <property type="entry name" value="P-loop containing nucleoside triphosphate hydrolases"/>
    <property type="match status" value="1"/>
</dbReference>
<dbReference type="PANTHER" id="PTHR43581">
    <property type="entry name" value="ATP/GTP PHOSPHATASE"/>
    <property type="match status" value="1"/>
</dbReference>
<dbReference type="GO" id="GO:0005524">
    <property type="term" value="F:ATP binding"/>
    <property type="evidence" value="ECO:0007669"/>
    <property type="project" value="InterPro"/>
</dbReference>
<dbReference type="Pfam" id="PF13304">
    <property type="entry name" value="AAA_21"/>
    <property type="match status" value="1"/>
</dbReference>
<dbReference type="EMBL" id="JASJOS010000008">
    <property type="protein sequence ID" value="MDJ1482451.1"/>
    <property type="molecule type" value="Genomic_DNA"/>
</dbReference>
<dbReference type="PANTHER" id="PTHR43581:SF4">
    <property type="entry name" value="ATP_GTP PHOSPHATASE"/>
    <property type="match status" value="1"/>
</dbReference>
<keyword evidence="1" id="KW-0175">Coiled coil</keyword>
<dbReference type="Proteomes" id="UP001241110">
    <property type="component" value="Unassembled WGS sequence"/>
</dbReference>
<evidence type="ECO:0000313" key="4">
    <source>
        <dbReference type="Proteomes" id="UP001241110"/>
    </source>
</evidence>
<sequence length="611" mass="71703">MWVENHINFKEQGFTFGGEFQISTSNNEKLITLSISDNPHYFPYEFGGVITSVTAILGENGVGKSNLLDLLRHILTNQAEIGEDWIAIFKNELKDEIIPIHSLDKYKVEINGKLNRYRCLKPKKIRRNHNIFDEPLSANIDFLNQTRLIYYSPILDFRNYSLPIINKFEFNISSNFLLYNDKDGNYDIDPVIMHRRKNIERQYDFLFSAFGLGIKNKRKKKEIDHTELDINIPEHVQIIFTRQKFNEDNLSLETRDLLKWFRNKIGIAYGKVNSMPNEAHEKLSIDFLYSFLLSLFSSLALRQDISQKILTLNFHSFKGVEFQDIALEFFEKQKVISKNIVVPFIEEVLAIIRSTPFEKINIQDCSLSIPFDEAFEIWRAHNRYLQFLKKSEYSSFINLDWRDLSSGEKLMLDIFARLYEVYSNNIQACKSIKFVYILLDEGEVGFHPQWQKEYLNRLSSFFRYRFQHKFQLIITSHSPFVASDLPKSNIIFLQKMEDARLSVVCSMSKQEETFCANIHTLLSDAFFLRDGLIGALANEKVQRLIDWLNNKSNDAFDPVSAKALINIIGEHIIKQKLLEMYNNKMGIDADIERAEEEIKKLQEYVKKRRQE</sequence>
<dbReference type="AlphaFoldDB" id="A0AAE3QPE6"/>
<evidence type="ECO:0000313" key="3">
    <source>
        <dbReference type="EMBL" id="MDJ1482451.1"/>
    </source>
</evidence>
<reference evidence="3" key="1">
    <citation type="submission" date="2023-05" db="EMBL/GenBank/DDBJ databases">
        <authorList>
            <person name="Zhang X."/>
        </authorList>
    </citation>
    <scope>NUCLEOTIDE SEQUENCE</scope>
    <source>
        <strain evidence="3">YF14B1</strain>
    </source>
</reference>
<dbReference type="GO" id="GO:0016887">
    <property type="term" value="F:ATP hydrolysis activity"/>
    <property type="evidence" value="ECO:0007669"/>
    <property type="project" value="InterPro"/>
</dbReference>
<dbReference type="RefSeq" id="WP_313981611.1">
    <property type="nucleotide sequence ID" value="NZ_JASJOS010000008.1"/>
</dbReference>
<dbReference type="Gene3D" id="3.40.50.300">
    <property type="entry name" value="P-loop containing nucleotide triphosphate hydrolases"/>
    <property type="match status" value="1"/>
</dbReference>
<name>A0AAE3QPE6_9BACT</name>
<feature type="coiled-coil region" evidence="1">
    <location>
        <begin position="584"/>
        <end position="611"/>
    </location>
</feature>
<dbReference type="CDD" id="cd00267">
    <property type="entry name" value="ABC_ATPase"/>
    <property type="match status" value="1"/>
</dbReference>
<protein>
    <submittedName>
        <fullName evidence="3">AAA family ATPase</fullName>
    </submittedName>
</protein>
<gene>
    <name evidence="3" type="ORF">QNI16_18250</name>
</gene>
<evidence type="ECO:0000259" key="2">
    <source>
        <dbReference type="Pfam" id="PF13304"/>
    </source>
</evidence>
<evidence type="ECO:0000256" key="1">
    <source>
        <dbReference type="SAM" id="Coils"/>
    </source>
</evidence>
<dbReference type="InterPro" id="IPR027417">
    <property type="entry name" value="P-loop_NTPase"/>
</dbReference>
<accession>A0AAE3QPE6</accession>
<comment type="caution">
    <text evidence="3">The sequence shown here is derived from an EMBL/GenBank/DDBJ whole genome shotgun (WGS) entry which is preliminary data.</text>
</comment>